<comment type="caution">
    <text evidence="1">The sequence shown here is derived from an EMBL/GenBank/DDBJ whole genome shotgun (WGS) entry which is preliminary data.</text>
</comment>
<proteinExistence type="predicted"/>
<keyword evidence="3" id="KW-1185">Reference proteome</keyword>
<dbReference type="EMBL" id="CAXDID020000201">
    <property type="protein sequence ID" value="CAL6054124.1"/>
    <property type="molecule type" value="Genomic_DNA"/>
</dbReference>
<dbReference type="AlphaFoldDB" id="A0AA86N5N8"/>
<dbReference type="InterPro" id="IPR027417">
    <property type="entry name" value="P-loop_NTPase"/>
</dbReference>
<dbReference type="EMBL" id="CATOUU010000025">
    <property type="protein sequence ID" value="CAI9913399.1"/>
    <property type="molecule type" value="Genomic_DNA"/>
</dbReference>
<accession>A0AA86N5N8</accession>
<sequence length="329" mass="38214">MNNLTSDEVTELKGAKYPLQSFQFVGLFGSPGSGKTYQLMKLSQEVVRWSKETTEYNLDKPELCNGSVTHNIYITPTAFTDNTLNKGSNNITVLEFTDQTLTDLSDQIRDMSKTEAQVRDLQNFIRTFMRDTEFKDHRELLTHPFYSQLIQCIKAVEDMKTKYPELRVKEQNQKIIKQLNKLYNFDGYFIRRPKIVLSIDDAAGSKLFTQGTNNSFYKLICTRRHLSVFFIGLAFQTISDSFKRFKTQMNSMLLFRGLPPEAVEDMFECVSSLASPIFDKKTFLQLYRQTIGYNEEEFNKKNNFRFNFLFIQSQPNVGLSIGYDQPITK</sequence>
<dbReference type="Gene3D" id="3.40.50.300">
    <property type="entry name" value="P-loop containing nucleotide triphosphate hydrolases"/>
    <property type="match status" value="1"/>
</dbReference>
<dbReference type="SUPFAM" id="SSF52540">
    <property type="entry name" value="P-loop containing nucleoside triphosphate hydrolases"/>
    <property type="match status" value="1"/>
</dbReference>
<dbReference type="Proteomes" id="UP001642409">
    <property type="component" value="Unassembled WGS sequence"/>
</dbReference>
<evidence type="ECO:0000313" key="2">
    <source>
        <dbReference type="EMBL" id="CAL6054124.1"/>
    </source>
</evidence>
<reference evidence="2 3" key="2">
    <citation type="submission" date="2024-07" db="EMBL/GenBank/DDBJ databases">
        <authorList>
            <person name="Akdeniz Z."/>
        </authorList>
    </citation>
    <scope>NUCLEOTIDE SEQUENCE [LARGE SCALE GENOMIC DNA]</scope>
</reference>
<evidence type="ECO:0000313" key="1">
    <source>
        <dbReference type="EMBL" id="CAI9913399.1"/>
    </source>
</evidence>
<organism evidence="1">
    <name type="scientific">Hexamita inflata</name>
    <dbReference type="NCBI Taxonomy" id="28002"/>
    <lineage>
        <taxon>Eukaryota</taxon>
        <taxon>Metamonada</taxon>
        <taxon>Diplomonadida</taxon>
        <taxon>Hexamitidae</taxon>
        <taxon>Hexamitinae</taxon>
        <taxon>Hexamita</taxon>
    </lineage>
</organism>
<protein>
    <submittedName>
        <fullName evidence="1">Uncharacterized protein</fullName>
    </submittedName>
</protein>
<evidence type="ECO:0000313" key="3">
    <source>
        <dbReference type="Proteomes" id="UP001642409"/>
    </source>
</evidence>
<name>A0AA86N5N8_9EUKA</name>
<gene>
    <name evidence="1" type="ORF">HINF_LOCUS1044</name>
    <name evidence="2" type="ORF">HINF_LOCUS45914</name>
</gene>
<reference evidence="1" key="1">
    <citation type="submission" date="2023-06" db="EMBL/GenBank/DDBJ databases">
        <authorList>
            <person name="Kurt Z."/>
        </authorList>
    </citation>
    <scope>NUCLEOTIDE SEQUENCE</scope>
</reference>